<feature type="transmembrane region" description="Helical" evidence="2">
    <location>
        <begin position="119"/>
        <end position="140"/>
    </location>
</feature>
<evidence type="ECO:0000256" key="2">
    <source>
        <dbReference type="SAM" id="Phobius"/>
    </source>
</evidence>
<feature type="transmembrane region" description="Helical" evidence="2">
    <location>
        <begin position="6"/>
        <end position="24"/>
    </location>
</feature>
<dbReference type="RefSeq" id="WP_185112856.1">
    <property type="nucleotide sequence ID" value="NZ_JACHMI010000002.1"/>
</dbReference>
<organism evidence="3 4">
    <name type="scientific">Nonomuraea rubra</name>
    <dbReference type="NCBI Taxonomy" id="46180"/>
    <lineage>
        <taxon>Bacteria</taxon>
        <taxon>Bacillati</taxon>
        <taxon>Actinomycetota</taxon>
        <taxon>Actinomycetes</taxon>
        <taxon>Streptosporangiales</taxon>
        <taxon>Streptosporangiaceae</taxon>
        <taxon>Nonomuraea</taxon>
    </lineage>
</organism>
<dbReference type="AlphaFoldDB" id="A0A7X0P932"/>
<sequence length="144" mass="16103">MDLLGSLFVVLGSSLIGVAANELVSLLRRRRIREAEEDPGKRLQRRIELVNAAFSEAGMLLQELQKDLEAQQATRTALIEEAKRQQELLAVNEEQAEKIRSILTHETKATIRAERRQQLAYFLAGVLVSAILSIPIGIWVNSIS</sequence>
<protein>
    <submittedName>
        <fullName evidence="3">Type II secretory pathway component PulJ</fullName>
    </submittedName>
</protein>
<proteinExistence type="predicted"/>
<feature type="coiled-coil region" evidence="1">
    <location>
        <begin position="61"/>
        <end position="99"/>
    </location>
</feature>
<keyword evidence="2" id="KW-0472">Membrane</keyword>
<reference evidence="3 4" key="1">
    <citation type="submission" date="2020-08" db="EMBL/GenBank/DDBJ databases">
        <title>Sequencing the genomes of 1000 actinobacteria strains.</title>
        <authorList>
            <person name="Klenk H.-P."/>
        </authorList>
    </citation>
    <scope>NUCLEOTIDE SEQUENCE [LARGE SCALE GENOMIC DNA]</scope>
    <source>
        <strain evidence="3 4">DSM 43768</strain>
    </source>
</reference>
<keyword evidence="2" id="KW-0812">Transmembrane</keyword>
<gene>
    <name evidence="3" type="ORF">HD593_012162</name>
</gene>
<keyword evidence="2" id="KW-1133">Transmembrane helix</keyword>
<accession>A0A7X0P932</accession>
<comment type="caution">
    <text evidence="3">The sequence shown here is derived from an EMBL/GenBank/DDBJ whole genome shotgun (WGS) entry which is preliminary data.</text>
</comment>
<dbReference type="Proteomes" id="UP000565579">
    <property type="component" value="Unassembled WGS sequence"/>
</dbReference>
<evidence type="ECO:0000313" key="3">
    <source>
        <dbReference type="EMBL" id="MBB6557272.1"/>
    </source>
</evidence>
<keyword evidence="4" id="KW-1185">Reference proteome</keyword>
<keyword evidence="1" id="KW-0175">Coiled coil</keyword>
<dbReference type="EMBL" id="JACHMI010000002">
    <property type="protein sequence ID" value="MBB6557272.1"/>
    <property type="molecule type" value="Genomic_DNA"/>
</dbReference>
<evidence type="ECO:0000256" key="1">
    <source>
        <dbReference type="SAM" id="Coils"/>
    </source>
</evidence>
<evidence type="ECO:0000313" key="4">
    <source>
        <dbReference type="Proteomes" id="UP000565579"/>
    </source>
</evidence>
<name>A0A7X0P932_9ACTN</name>